<protein>
    <submittedName>
        <fullName evidence="3">YggT family protein</fullName>
    </submittedName>
</protein>
<dbReference type="EMBL" id="QFXD01000252">
    <property type="protein sequence ID" value="RDH88342.1"/>
    <property type="molecule type" value="Genomic_DNA"/>
</dbReference>
<gene>
    <name evidence="3" type="ORF">DIZ79_14775</name>
</gene>
<dbReference type="PANTHER" id="PTHR33219">
    <property type="entry name" value="YLMG HOMOLOG PROTEIN 2, CHLOROPLASTIC"/>
    <property type="match status" value="1"/>
</dbReference>
<sequence>MMDGNYLANPAIFLIQTLFGLYILAVVLRLILQLVKADFYNPVSQFLVRATNPPLKLLRRFIPGFGGIDISSIVLAWGLKAAELGLVILLSGASVNALGPFLWAIPELVELLINIFLFAILIQVILSWINPGAYNPASALLHSLTDPVMRPARRILPPISGLDLSPMLVMIGLVLLKMLLLPPLRVITGSPF</sequence>
<feature type="transmembrane region" description="Helical" evidence="2">
    <location>
        <begin position="12"/>
        <end position="32"/>
    </location>
</feature>
<keyword evidence="2" id="KW-0472">Membrane</keyword>
<reference evidence="3 4" key="1">
    <citation type="journal article" date="2018" name="ISME J.">
        <title>Endosymbiont genomes yield clues of tubeworm success.</title>
        <authorList>
            <person name="Li Y."/>
            <person name="Liles M.R."/>
            <person name="Halanych K.M."/>
        </authorList>
    </citation>
    <scope>NUCLEOTIDE SEQUENCE [LARGE SCALE GENOMIC DNA]</scope>
    <source>
        <strain evidence="3">A1422</strain>
    </source>
</reference>
<evidence type="ECO:0000313" key="3">
    <source>
        <dbReference type="EMBL" id="RDH88342.1"/>
    </source>
</evidence>
<keyword evidence="2" id="KW-0812">Transmembrane</keyword>
<keyword evidence="2" id="KW-1133">Transmembrane helix</keyword>
<organism evidence="3 4">
    <name type="scientific">endosymbiont of Lamellibrachia luymesi</name>
    <dbReference type="NCBI Taxonomy" id="2200907"/>
    <lineage>
        <taxon>Bacteria</taxon>
        <taxon>Pseudomonadati</taxon>
        <taxon>Pseudomonadota</taxon>
        <taxon>Gammaproteobacteria</taxon>
        <taxon>sulfur-oxidizing symbionts</taxon>
    </lineage>
</organism>
<accession>A0A370DT23</accession>
<evidence type="ECO:0000256" key="1">
    <source>
        <dbReference type="ARBA" id="ARBA00010894"/>
    </source>
</evidence>
<comment type="caution">
    <text evidence="3">The sequence shown here is derived from an EMBL/GenBank/DDBJ whole genome shotgun (WGS) entry which is preliminary data.</text>
</comment>
<dbReference type="Proteomes" id="UP000255508">
    <property type="component" value="Unassembled WGS sequence"/>
</dbReference>
<name>A0A370DT23_9GAMM</name>
<dbReference type="Pfam" id="PF02325">
    <property type="entry name" value="CCB3_YggT"/>
    <property type="match status" value="2"/>
</dbReference>
<comment type="similarity">
    <text evidence="1">Belongs to the YggT family.</text>
</comment>
<dbReference type="InterPro" id="IPR003425">
    <property type="entry name" value="CCB3/YggT"/>
</dbReference>
<feature type="transmembrane region" description="Helical" evidence="2">
    <location>
        <begin position="86"/>
        <end position="105"/>
    </location>
</feature>
<feature type="transmembrane region" description="Helical" evidence="2">
    <location>
        <begin position="111"/>
        <end position="134"/>
    </location>
</feature>
<feature type="transmembrane region" description="Helical" evidence="2">
    <location>
        <begin position="61"/>
        <end position="79"/>
    </location>
</feature>
<dbReference type="GO" id="GO:0016020">
    <property type="term" value="C:membrane"/>
    <property type="evidence" value="ECO:0007669"/>
    <property type="project" value="InterPro"/>
</dbReference>
<dbReference type="AlphaFoldDB" id="A0A370DT23"/>
<proteinExistence type="inferred from homology"/>
<evidence type="ECO:0000256" key="2">
    <source>
        <dbReference type="SAM" id="Phobius"/>
    </source>
</evidence>
<evidence type="ECO:0000313" key="4">
    <source>
        <dbReference type="Proteomes" id="UP000255508"/>
    </source>
</evidence>
<dbReference type="PANTHER" id="PTHR33219:SF14">
    <property type="entry name" value="PROTEIN COFACTOR ASSEMBLY OF COMPLEX C SUBUNIT B CCB3, CHLOROPLASTIC-RELATED"/>
    <property type="match status" value="1"/>
</dbReference>